<dbReference type="Gene3D" id="3.20.20.60">
    <property type="entry name" value="Phosphoenolpyruvate-binding domains"/>
    <property type="match status" value="1"/>
</dbReference>
<organism evidence="1 2">
    <name type="scientific">Candidimonas nitroreducens</name>
    <dbReference type="NCBI Taxonomy" id="683354"/>
    <lineage>
        <taxon>Bacteria</taxon>
        <taxon>Pseudomonadati</taxon>
        <taxon>Pseudomonadota</taxon>
        <taxon>Betaproteobacteria</taxon>
        <taxon>Burkholderiales</taxon>
        <taxon>Alcaligenaceae</taxon>
        <taxon>Candidimonas</taxon>
    </lineage>
</organism>
<keyword evidence="2" id="KW-1185">Reference proteome</keyword>
<dbReference type="AlphaFoldDB" id="A0A225MZ10"/>
<dbReference type="PANTHER" id="PTHR42905">
    <property type="entry name" value="PHOSPHOENOLPYRUVATE CARBOXYLASE"/>
    <property type="match status" value="1"/>
</dbReference>
<dbReference type="SUPFAM" id="SSF51621">
    <property type="entry name" value="Phosphoenolpyruvate/pyruvate domain"/>
    <property type="match status" value="1"/>
</dbReference>
<dbReference type="CDD" id="cd00377">
    <property type="entry name" value="ICL_PEPM"/>
    <property type="match status" value="1"/>
</dbReference>
<gene>
    <name evidence="1" type="ORF">CEY11_03275</name>
</gene>
<sequence length="328" mass="35490">MNETSNLPQRPSAAQKMATMRAMLKSGKIIVSPGCYDGYSARLIEKKGFKACAVSGAGLSNSRFSQPDVGIMGLLENVDGCKHLAQSVSIPMMADADNGYGNAVTVYHAVQYFEEAGIVGINIEDQVIPKRCGHMRGKEVIDPRDAAAKIEAAVRARRDSNFIINARTDAIAVEGLEGAIKRAKLYLAAGADMVYPDAIASADDIRRFVDAVQAPVNVNMGFGVRSRPTTPLISPLELEKMGVARVSCARMLPAAAIKAMDIALGLWADCSATGTIHDRPDLLAGIEDVTELMGYEFIDALERSVLSEEELQRRYRDAERSFVIRSPH</sequence>
<comment type="caution">
    <text evidence="1">The sequence shown here is derived from an EMBL/GenBank/DDBJ whole genome shotgun (WGS) entry which is preliminary data.</text>
</comment>
<accession>A0A225MZ10</accession>
<reference evidence="2" key="1">
    <citation type="submission" date="2017-06" db="EMBL/GenBank/DDBJ databases">
        <title>Herbaspirillum phytohormonus sp. nov., isolated from the root nodule of Robinia pseudoacacia in lead-zinc mine.</title>
        <authorList>
            <person name="Fan M."/>
            <person name="Lin Y."/>
        </authorList>
    </citation>
    <scope>NUCLEOTIDE SEQUENCE [LARGE SCALE GENOMIC DNA]</scope>
    <source>
        <strain evidence="2">SC-089</strain>
    </source>
</reference>
<protein>
    <submittedName>
        <fullName evidence="1">Carboxyvinyl-carboxyphosphonate phosphorylmutase</fullName>
    </submittedName>
</protein>
<dbReference type="GO" id="GO:0016833">
    <property type="term" value="F:oxo-acid-lyase activity"/>
    <property type="evidence" value="ECO:0007669"/>
    <property type="project" value="UniProtKB-ARBA"/>
</dbReference>
<evidence type="ECO:0000313" key="1">
    <source>
        <dbReference type="EMBL" id="OWT65763.1"/>
    </source>
</evidence>
<dbReference type="InterPro" id="IPR040442">
    <property type="entry name" value="Pyrv_kinase-like_dom_sf"/>
</dbReference>
<name>A0A225MZ10_9BURK</name>
<dbReference type="OrthoDB" id="9771433at2"/>
<dbReference type="InterPro" id="IPR015813">
    <property type="entry name" value="Pyrv/PenolPyrv_kinase-like_dom"/>
</dbReference>
<dbReference type="InterPro" id="IPR039556">
    <property type="entry name" value="ICL/PEPM"/>
</dbReference>
<dbReference type="Proteomes" id="UP000214603">
    <property type="component" value="Unassembled WGS sequence"/>
</dbReference>
<dbReference type="InterPro" id="IPR018523">
    <property type="entry name" value="Isocitrate_lyase_ph_CS"/>
</dbReference>
<dbReference type="Pfam" id="PF13714">
    <property type="entry name" value="PEP_mutase"/>
    <property type="match status" value="1"/>
</dbReference>
<proteinExistence type="predicted"/>
<dbReference type="PROSITE" id="PS00161">
    <property type="entry name" value="ISOCITRATE_LYASE"/>
    <property type="match status" value="1"/>
</dbReference>
<evidence type="ECO:0000313" key="2">
    <source>
        <dbReference type="Proteomes" id="UP000214603"/>
    </source>
</evidence>
<dbReference type="PANTHER" id="PTHR42905:SF5">
    <property type="entry name" value="CARBOXYVINYL-CARBOXYPHOSPHONATE PHOSPHORYLMUTASE, CHLOROPLASTIC"/>
    <property type="match status" value="1"/>
</dbReference>
<dbReference type="EMBL" id="NJIH01000002">
    <property type="protein sequence ID" value="OWT65763.1"/>
    <property type="molecule type" value="Genomic_DNA"/>
</dbReference>